<dbReference type="RefSeq" id="WP_186735419.1">
    <property type="nucleotide sequence ID" value="NZ_JABWRJ020000002.1"/>
</dbReference>
<protein>
    <submittedName>
        <fullName evidence="1">Uncharacterized protein</fullName>
    </submittedName>
</protein>
<organism evidence="1">
    <name type="scientific">Pseudomonas peradeniyensis</name>
    <dbReference type="NCBI Taxonomy" id="2745488"/>
    <lineage>
        <taxon>Bacteria</taxon>
        <taxon>Pseudomonadati</taxon>
        <taxon>Pseudomonadota</taxon>
        <taxon>Gammaproteobacteria</taxon>
        <taxon>Pseudomonadales</taxon>
        <taxon>Pseudomonadaceae</taxon>
        <taxon>Pseudomonas</taxon>
    </lineage>
</organism>
<dbReference type="EMBL" id="JABWRJ010000052">
    <property type="protein sequence ID" value="MBC3448971.1"/>
    <property type="molecule type" value="Genomic_DNA"/>
</dbReference>
<reference evidence="1" key="1">
    <citation type="journal article" date="2020" name="Microorganisms">
        <title>Reliable Identification of Environmental Pseudomonas Isolates Using the rpoD Gene.</title>
        <authorList>
            <consortium name="The Broad Institute Genome Sequencing Platform"/>
            <person name="Girard L."/>
            <person name="Lood C."/>
            <person name="Rokni-Zadeh H."/>
            <person name="van Noort V."/>
            <person name="Lavigne R."/>
            <person name="De Mot R."/>
        </authorList>
    </citation>
    <scope>NUCLEOTIDE SEQUENCE</scope>
    <source>
        <strain evidence="1">BW13M1</strain>
    </source>
</reference>
<proteinExistence type="predicted"/>
<evidence type="ECO:0000313" key="1">
    <source>
        <dbReference type="EMBL" id="MBC3448971.1"/>
    </source>
</evidence>
<sequence>MFQVRKSLTGKADLHRQGFYRSEIGQNDWPGDVVLVIASKEVILKDTNLAYDERPNNPVSEVDELEPQPFVVGDEAFEAFIDNLEYYPLKENQCLQNLMSRPKRWI</sequence>
<dbReference type="AlphaFoldDB" id="A0A923K3M9"/>
<comment type="caution">
    <text evidence="1">The sequence shown here is derived from an EMBL/GenBank/DDBJ whole genome shotgun (WGS) entry which is preliminary data.</text>
</comment>
<accession>A0A923K3M9</accession>
<name>A0A923K3M9_9PSED</name>
<reference evidence="1" key="2">
    <citation type="submission" date="2020-07" db="EMBL/GenBank/DDBJ databases">
        <authorList>
            <person name="Lood C."/>
            <person name="Girard L."/>
        </authorList>
    </citation>
    <scope>NUCLEOTIDE SEQUENCE</scope>
    <source>
        <strain evidence="1">BW13M1</strain>
    </source>
</reference>
<gene>
    <name evidence="1" type="ORF">HU751_24630</name>
</gene>